<dbReference type="EMBL" id="BAABIM010000005">
    <property type="protein sequence ID" value="GAA4698265.1"/>
    <property type="molecule type" value="Genomic_DNA"/>
</dbReference>
<reference evidence="2" key="1">
    <citation type="journal article" date="2019" name="Int. J. Syst. Evol. Microbiol.">
        <title>The Global Catalogue of Microorganisms (GCM) 10K type strain sequencing project: providing services to taxonomists for standard genome sequencing and annotation.</title>
        <authorList>
            <consortium name="The Broad Institute Genomics Platform"/>
            <consortium name="The Broad Institute Genome Sequencing Center for Infectious Disease"/>
            <person name="Wu L."/>
            <person name="Ma J."/>
        </authorList>
    </citation>
    <scope>NUCLEOTIDE SEQUENCE [LARGE SCALE GENOMIC DNA]</scope>
    <source>
        <strain evidence="2">JCM 18127</strain>
    </source>
</reference>
<dbReference type="Proteomes" id="UP001500621">
    <property type="component" value="Unassembled WGS sequence"/>
</dbReference>
<dbReference type="RefSeq" id="WP_345271769.1">
    <property type="nucleotide sequence ID" value="NZ_BAABIM010000005.1"/>
</dbReference>
<name>A0ABP8X1I2_9ACTN</name>
<protein>
    <recommendedName>
        <fullName evidence="3">HK97 gp10 family phage protein</fullName>
    </recommendedName>
</protein>
<comment type="caution">
    <text evidence="1">The sequence shown here is derived from an EMBL/GenBank/DDBJ whole genome shotgun (WGS) entry which is preliminary data.</text>
</comment>
<gene>
    <name evidence="1" type="ORF">GCM10023226_41030</name>
</gene>
<sequence>MSTAGFKVEGLNQVVRALQEIGFETDDLKDAFSRIAQEGAQIAAQEAPKRSGRLSGDVRGNRAKSKAVVAAGRSSVPYAGPINYGWRARGIAPNPFMQRTDNRMAPKAIDMLEDEINKQIRARGLH</sequence>
<keyword evidence="2" id="KW-1185">Reference proteome</keyword>
<organism evidence="1 2">
    <name type="scientific">Nocardioides nanhaiensis</name>
    <dbReference type="NCBI Taxonomy" id="1476871"/>
    <lineage>
        <taxon>Bacteria</taxon>
        <taxon>Bacillati</taxon>
        <taxon>Actinomycetota</taxon>
        <taxon>Actinomycetes</taxon>
        <taxon>Propionibacteriales</taxon>
        <taxon>Nocardioidaceae</taxon>
        <taxon>Nocardioides</taxon>
    </lineage>
</organism>
<evidence type="ECO:0000313" key="2">
    <source>
        <dbReference type="Proteomes" id="UP001500621"/>
    </source>
</evidence>
<accession>A0ABP8X1I2</accession>
<evidence type="ECO:0000313" key="1">
    <source>
        <dbReference type="EMBL" id="GAA4698265.1"/>
    </source>
</evidence>
<proteinExistence type="predicted"/>
<evidence type="ECO:0008006" key="3">
    <source>
        <dbReference type="Google" id="ProtNLM"/>
    </source>
</evidence>